<protein>
    <submittedName>
        <fullName evidence="5">Beta-glucanase</fullName>
        <ecNumber evidence="5">3.2.1.73</ecNumber>
    </submittedName>
    <submittedName>
        <fullName evidence="6">Glycosyl hydrolase family 16</fullName>
    </submittedName>
</protein>
<evidence type="ECO:0000313" key="7">
    <source>
        <dbReference type="Proteomes" id="UP000029644"/>
    </source>
</evidence>
<dbReference type="EMBL" id="BBNQ01000005">
    <property type="protein sequence ID" value="GAL62202.1"/>
    <property type="molecule type" value="Genomic_DNA"/>
</dbReference>
<evidence type="ECO:0000256" key="2">
    <source>
        <dbReference type="SAM" id="SignalP"/>
    </source>
</evidence>
<dbReference type="RefSeq" id="WP_042504056.1">
    <property type="nucleotide sequence ID" value="NZ_BBNQ01000005.1"/>
</dbReference>
<evidence type="ECO:0000313" key="8">
    <source>
        <dbReference type="Proteomes" id="UP000294824"/>
    </source>
</evidence>
<evidence type="ECO:0000256" key="1">
    <source>
        <dbReference type="ARBA" id="ARBA00006865"/>
    </source>
</evidence>
<evidence type="ECO:0000313" key="5">
    <source>
        <dbReference type="EMBL" id="GAL62202.1"/>
    </source>
</evidence>
<keyword evidence="2" id="KW-0732">Signal</keyword>
<evidence type="ECO:0000313" key="6">
    <source>
        <dbReference type="EMBL" id="TDY62515.1"/>
    </source>
</evidence>
<dbReference type="InterPro" id="IPR000601">
    <property type="entry name" value="PKD_dom"/>
</dbReference>
<name>A0A090W3V0_9FLAO</name>
<dbReference type="Proteomes" id="UP000029644">
    <property type="component" value="Unassembled WGS sequence"/>
</dbReference>
<comment type="caution">
    <text evidence="5">The sequence shown here is derived from an EMBL/GenBank/DDBJ whole genome shotgun (WGS) entry which is preliminary data.</text>
</comment>
<dbReference type="Gene3D" id="2.60.120.200">
    <property type="match status" value="1"/>
</dbReference>
<feature type="signal peptide" evidence="2">
    <location>
        <begin position="1"/>
        <end position="21"/>
    </location>
</feature>
<dbReference type="CDD" id="cd08023">
    <property type="entry name" value="GH16_laminarinase_like"/>
    <property type="match status" value="1"/>
</dbReference>
<proteinExistence type="inferred from homology"/>
<dbReference type="OrthoDB" id="9809583at2"/>
<dbReference type="InterPro" id="IPR013320">
    <property type="entry name" value="ConA-like_dom_sf"/>
</dbReference>
<keyword evidence="5" id="KW-0378">Hydrolase</keyword>
<dbReference type="GO" id="GO:0042972">
    <property type="term" value="F:licheninase activity"/>
    <property type="evidence" value="ECO:0007669"/>
    <property type="project" value="UniProtKB-EC"/>
</dbReference>
<dbReference type="Proteomes" id="UP000294824">
    <property type="component" value="Unassembled WGS sequence"/>
</dbReference>
<dbReference type="InterPro" id="IPR000757">
    <property type="entry name" value="Beta-glucanase-like"/>
</dbReference>
<sequence length="557" mass="60867">MKNLKYYIGFILSLTFLFTSCQDDDAAIGNIVAPTGVTISAEIVGQDADNPYGDGSGIVNFTSTADNEITYQFNFGDGKTGVAPSGETVHRFTQTGINTYTVVASAVGTGGVMSSTSMEVEVFSSFSDVEAENFLAGELVGDSKTWYWAANIPLHVGLGPVEDDYGNGEFAYEAWWNGIQPWDEEKYCMYANEFVFTRGENGLTFEQTVGPAFVPGTYADDLGVDGDTCHDETVATTMFGVKNVSFLPSTSKAALEGSYNDEPYRQSAFEISDGGFMGWYVGASTYDIISISEDELRVRIIQVGGGEAWYHVFTSSKPVEGEADFESEFNTLAWSDEFDTDGAPDAANWTYDLGAGGWGNQEVQTYTEDASNVIVEDGMLKITAKKDGTDYTSARLKSIDLYEFKYGRVEVKAKLPAAQGTWPAIWMLGANFPEVGWPMCGEIDIMEQTGADKNTSLGTYHWFDTGTNANASYGETVSVENASSEFHLYTLEWTEAKITVLLDNVVVVAMDNNADLPFYDKDFFLILNVAMGGTLGGDIDPAFTEDTMEIDYVRVYE</sequence>
<dbReference type="PANTHER" id="PTHR10963:SF55">
    <property type="entry name" value="GLYCOSIDE HYDROLASE FAMILY 16 PROTEIN"/>
    <property type="match status" value="1"/>
</dbReference>
<dbReference type="GO" id="GO:0005975">
    <property type="term" value="P:carbohydrate metabolic process"/>
    <property type="evidence" value="ECO:0007669"/>
    <property type="project" value="InterPro"/>
</dbReference>
<accession>A0A090W3V0</accession>
<dbReference type="InterPro" id="IPR013783">
    <property type="entry name" value="Ig-like_fold"/>
</dbReference>
<feature type="domain" description="GH16" evidence="4">
    <location>
        <begin position="323"/>
        <end position="557"/>
    </location>
</feature>
<dbReference type="PROSITE" id="PS51762">
    <property type="entry name" value="GH16_2"/>
    <property type="match status" value="1"/>
</dbReference>
<organism evidence="5 7">
    <name type="scientific">Algibacter lectus</name>
    <dbReference type="NCBI Taxonomy" id="221126"/>
    <lineage>
        <taxon>Bacteria</taxon>
        <taxon>Pseudomonadati</taxon>
        <taxon>Bacteroidota</taxon>
        <taxon>Flavobacteriia</taxon>
        <taxon>Flavobacteriales</taxon>
        <taxon>Flavobacteriaceae</taxon>
        <taxon>Algibacter</taxon>
    </lineage>
</organism>
<keyword evidence="5" id="KW-0326">Glycosidase</keyword>
<dbReference type="InterPro" id="IPR035986">
    <property type="entry name" value="PKD_dom_sf"/>
</dbReference>
<dbReference type="EMBL" id="SORL01000008">
    <property type="protein sequence ID" value="TDY62515.1"/>
    <property type="molecule type" value="Genomic_DNA"/>
</dbReference>
<gene>
    <name evidence="6" type="ORF">DFQ06_2357</name>
    <name evidence="5" type="ORF">JCM19300_2953</name>
</gene>
<dbReference type="SUPFAM" id="SSF49899">
    <property type="entry name" value="Concanavalin A-like lectins/glucanases"/>
    <property type="match status" value="1"/>
</dbReference>
<feature type="domain" description="PKD" evidence="3">
    <location>
        <begin position="62"/>
        <end position="122"/>
    </location>
</feature>
<comment type="similarity">
    <text evidence="1">Belongs to the glycosyl hydrolase 16 family.</text>
</comment>
<evidence type="ECO:0000259" key="3">
    <source>
        <dbReference type="PROSITE" id="PS50093"/>
    </source>
</evidence>
<reference evidence="5 7" key="1">
    <citation type="journal article" date="2014" name="Genome Announc.">
        <title>Draft Genome Sequences of Marine Flavobacterium Algibacter lectus Strains SS8 and NR4.</title>
        <authorList>
            <person name="Takatani N."/>
            <person name="Nakanishi M."/>
            <person name="Meirelles P."/>
            <person name="Mino S."/>
            <person name="Suda W."/>
            <person name="Oshima K."/>
            <person name="Hattori M."/>
            <person name="Ohkuma M."/>
            <person name="Hosokawa M."/>
            <person name="Miyashita K."/>
            <person name="Thompson F.L."/>
            <person name="Niwa A."/>
            <person name="Sawabe T."/>
            <person name="Sawabe T."/>
        </authorList>
    </citation>
    <scope>NUCLEOTIDE SEQUENCE [LARGE SCALE GENOMIC DNA]</scope>
    <source>
        <strain evidence="5 7">JCM 19300</strain>
    </source>
</reference>
<evidence type="ECO:0000259" key="4">
    <source>
        <dbReference type="PROSITE" id="PS51762"/>
    </source>
</evidence>
<dbReference type="SUPFAM" id="SSF49299">
    <property type="entry name" value="PKD domain"/>
    <property type="match status" value="1"/>
</dbReference>
<dbReference type="Pfam" id="PF00722">
    <property type="entry name" value="Glyco_hydro_16"/>
    <property type="match status" value="1"/>
</dbReference>
<dbReference type="PROSITE" id="PS51257">
    <property type="entry name" value="PROKAR_LIPOPROTEIN"/>
    <property type="match status" value="1"/>
</dbReference>
<accession>A0A4R8MF48</accession>
<dbReference type="EC" id="3.2.1.73" evidence="5"/>
<dbReference type="Gene3D" id="2.60.40.10">
    <property type="entry name" value="Immunoglobulins"/>
    <property type="match status" value="1"/>
</dbReference>
<dbReference type="PROSITE" id="PS50093">
    <property type="entry name" value="PKD"/>
    <property type="match status" value="1"/>
</dbReference>
<dbReference type="AlphaFoldDB" id="A0A090W3V0"/>
<keyword evidence="8" id="KW-1185">Reference proteome</keyword>
<dbReference type="InterPro" id="IPR050546">
    <property type="entry name" value="Glycosyl_Hydrlase_16"/>
</dbReference>
<reference evidence="6 8" key="2">
    <citation type="submission" date="2019-03" db="EMBL/GenBank/DDBJ databases">
        <title>Genomic Encyclopedia of Type Strains, Phase III (KMG-III): the genomes of soil and plant-associated and newly described type strains.</title>
        <authorList>
            <person name="Whitman W."/>
        </authorList>
    </citation>
    <scope>NUCLEOTIDE SEQUENCE [LARGE SCALE GENOMIC DNA]</scope>
    <source>
        <strain evidence="6 8">CECT 8301</strain>
    </source>
</reference>
<feature type="chain" id="PRO_5010408441" evidence="2">
    <location>
        <begin position="22"/>
        <end position="557"/>
    </location>
</feature>
<dbReference type="PANTHER" id="PTHR10963">
    <property type="entry name" value="GLYCOSYL HYDROLASE-RELATED"/>
    <property type="match status" value="1"/>
</dbReference>